<dbReference type="InterPro" id="IPR052950">
    <property type="entry name" value="CISD"/>
</dbReference>
<reference evidence="6" key="1">
    <citation type="submission" date="2020-08" db="EMBL/GenBank/DDBJ databases">
        <title>Paracoccus amoyensis sp. nov., isolated from the surface seawater at coast of Xiamen, Fujian.</title>
        <authorList>
            <person name="Lyu L."/>
        </authorList>
    </citation>
    <scope>NUCLEOTIDE SEQUENCE</scope>
    <source>
        <strain evidence="6">11-3</strain>
    </source>
</reference>
<keyword evidence="1" id="KW-0001">2Fe-2S</keyword>
<organism evidence="6 7">
    <name type="scientific">Paracoccus amoyensis</name>
    <dbReference type="NCBI Taxonomy" id="2760093"/>
    <lineage>
        <taxon>Bacteria</taxon>
        <taxon>Pseudomonadati</taxon>
        <taxon>Pseudomonadota</taxon>
        <taxon>Alphaproteobacteria</taxon>
        <taxon>Rhodobacterales</taxon>
        <taxon>Paracoccaceae</taxon>
        <taxon>Paracoccus</taxon>
    </lineage>
</organism>
<protein>
    <submittedName>
        <fullName evidence="6">CDGSH iron-sulfur domain-containing protein</fullName>
    </submittedName>
</protein>
<evidence type="ECO:0000313" key="7">
    <source>
        <dbReference type="Proteomes" id="UP000608594"/>
    </source>
</evidence>
<dbReference type="EMBL" id="JACOQL010000002">
    <property type="protein sequence ID" value="MBC9246663.1"/>
    <property type="molecule type" value="Genomic_DNA"/>
</dbReference>
<keyword evidence="4" id="KW-0411">Iron-sulfur</keyword>
<sequence>MSTTESDAIIVSFNGKKCIHARRCVLGLPAVFRPGTKGGWIFPDDAAAEEIARIIDTCPSGALTYQRKDGGLNEVIPHSNSLRLLEDGPSEVRGDIRIDGQDPRTRATLCRCGLSGNKPFCDNTHIEAGFKATSDVATLPDAPVLERHDGPLTVNPTKDGPLKVTGNLEIIAGSGRKITAGTKFFLCRCGHSKNKPFCDGSHKEAGFKSE</sequence>
<dbReference type="Pfam" id="PF09360">
    <property type="entry name" value="zf-CDGSH"/>
    <property type="match status" value="2"/>
</dbReference>
<dbReference type="PANTHER" id="PTHR46491:SF3">
    <property type="entry name" value="CDGSH IRON-SULFUR DOMAIN-CONTAINING PROTEIN 3, MITOCHONDRIAL"/>
    <property type="match status" value="1"/>
</dbReference>
<dbReference type="AlphaFoldDB" id="A0A926G8Y1"/>
<evidence type="ECO:0000256" key="4">
    <source>
        <dbReference type="ARBA" id="ARBA00023014"/>
    </source>
</evidence>
<dbReference type="Gene3D" id="3.40.5.90">
    <property type="entry name" value="CDGSH iron-sulfur domain, mitoNEET-type"/>
    <property type="match status" value="2"/>
</dbReference>
<dbReference type="GO" id="GO:0051537">
    <property type="term" value="F:2 iron, 2 sulfur cluster binding"/>
    <property type="evidence" value="ECO:0007669"/>
    <property type="project" value="UniProtKB-KW"/>
</dbReference>
<proteinExistence type="predicted"/>
<dbReference type="PANTHER" id="PTHR46491">
    <property type="entry name" value="CDGSH IRON SULFUR DOMAIN PROTEIN HOMOLOG"/>
    <property type="match status" value="1"/>
</dbReference>
<evidence type="ECO:0000259" key="5">
    <source>
        <dbReference type="SMART" id="SM00704"/>
    </source>
</evidence>
<evidence type="ECO:0000313" key="6">
    <source>
        <dbReference type="EMBL" id="MBC9246663.1"/>
    </source>
</evidence>
<dbReference type="SMART" id="SM00704">
    <property type="entry name" value="ZnF_CDGSH"/>
    <property type="match status" value="2"/>
</dbReference>
<dbReference type="InterPro" id="IPR010693">
    <property type="entry name" value="Divergent_4Fe-4S_mono-cluster"/>
</dbReference>
<dbReference type="GO" id="GO:0046872">
    <property type="term" value="F:metal ion binding"/>
    <property type="evidence" value="ECO:0007669"/>
    <property type="project" value="UniProtKB-KW"/>
</dbReference>
<dbReference type="Pfam" id="PF06902">
    <property type="entry name" value="Fer4_19"/>
    <property type="match status" value="1"/>
</dbReference>
<keyword evidence="2" id="KW-0479">Metal-binding</keyword>
<evidence type="ECO:0000256" key="3">
    <source>
        <dbReference type="ARBA" id="ARBA00023004"/>
    </source>
</evidence>
<accession>A0A926G8Y1</accession>
<evidence type="ECO:0000256" key="1">
    <source>
        <dbReference type="ARBA" id="ARBA00022714"/>
    </source>
</evidence>
<dbReference type="InterPro" id="IPR042216">
    <property type="entry name" value="MitoNEET_CISD"/>
</dbReference>
<evidence type="ECO:0000256" key="2">
    <source>
        <dbReference type="ARBA" id="ARBA00022723"/>
    </source>
</evidence>
<gene>
    <name evidence="6" type="ORF">H4P12_08045</name>
</gene>
<dbReference type="RefSeq" id="WP_187793127.1">
    <property type="nucleotide sequence ID" value="NZ_JACOQL010000002.1"/>
</dbReference>
<dbReference type="InterPro" id="IPR018967">
    <property type="entry name" value="FeS-contain_CDGSH-typ"/>
</dbReference>
<dbReference type="Proteomes" id="UP000608594">
    <property type="component" value="Unassembled WGS sequence"/>
</dbReference>
<feature type="domain" description="Iron-binding zinc finger CDGSH type" evidence="5">
    <location>
        <begin position="93"/>
        <end position="131"/>
    </location>
</feature>
<dbReference type="GO" id="GO:0005737">
    <property type="term" value="C:cytoplasm"/>
    <property type="evidence" value="ECO:0007669"/>
    <property type="project" value="UniProtKB-ARBA"/>
</dbReference>
<keyword evidence="3" id="KW-0408">Iron</keyword>
<name>A0A926G8Y1_9RHOB</name>
<comment type="caution">
    <text evidence="6">The sequence shown here is derived from an EMBL/GenBank/DDBJ whole genome shotgun (WGS) entry which is preliminary data.</text>
</comment>
<feature type="domain" description="Iron-binding zinc finger CDGSH type" evidence="5">
    <location>
        <begin position="174"/>
        <end position="208"/>
    </location>
</feature>
<keyword evidence="7" id="KW-1185">Reference proteome</keyword>